<dbReference type="AlphaFoldDB" id="A0A8I0N139"/>
<reference evidence="1 2" key="1">
    <citation type="submission" date="2015-06" db="EMBL/GenBank/DDBJ databases">
        <title>Genome sequence of Pseudoalteromonas peptidolytica.</title>
        <authorList>
            <person name="Xie B.-B."/>
            <person name="Rong J.-C."/>
            <person name="Qin Q.-L."/>
            <person name="Zhang Y.-Z."/>
        </authorList>
    </citation>
    <scope>NUCLEOTIDE SEQUENCE [LARGE SCALE GENOMIC DNA]</scope>
    <source>
        <strain evidence="1 2">F12-50-A1</strain>
    </source>
</reference>
<name>A0A8I0N139_9GAMM</name>
<keyword evidence="2" id="KW-1185">Reference proteome</keyword>
<accession>A0A8I0N139</accession>
<comment type="caution">
    <text evidence="1">The sequence shown here is derived from an EMBL/GenBank/DDBJ whole genome shotgun (WGS) entry which is preliminary data.</text>
</comment>
<sequence>MKLNLIGVNEPIAASNKVAFMKLINSALHSYTKNIRKVNVKVEQQGHTGNFTLCHVELLLPGLPTLKVKAKGKTLLQALTRALQNSKKILKENYFKLSR</sequence>
<organism evidence="1 2">
    <name type="scientific">Pseudoalteromonas peptidolytica F12-50-A1</name>
    <dbReference type="NCBI Taxonomy" id="1315280"/>
    <lineage>
        <taxon>Bacteria</taxon>
        <taxon>Pseudomonadati</taxon>
        <taxon>Pseudomonadota</taxon>
        <taxon>Gammaproteobacteria</taxon>
        <taxon>Alteromonadales</taxon>
        <taxon>Pseudoalteromonadaceae</taxon>
        <taxon>Pseudoalteromonas</taxon>
    </lineage>
</organism>
<protein>
    <submittedName>
        <fullName evidence="1">Uncharacterized protein</fullName>
    </submittedName>
</protein>
<dbReference type="EMBL" id="AQHF01000034">
    <property type="protein sequence ID" value="MBE0348973.1"/>
    <property type="molecule type" value="Genomic_DNA"/>
</dbReference>
<dbReference type="Proteomes" id="UP000660708">
    <property type="component" value="Unassembled WGS sequence"/>
</dbReference>
<proteinExistence type="predicted"/>
<gene>
    <name evidence="1" type="ORF">PPEP_b0848</name>
</gene>
<evidence type="ECO:0000313" key="2">
    <source>
        <dbReference type="Proteomes" id="UP000660708"/>
    </source>
</evidence>
<evidence type="ECO:0000313" key="1">
    <source>
        <dbReference type="EMBL" id="MBE0348973.1"/>
    </source>
</evidence>